<evidence type="ECO:0008006" key="4">
    <source>
        <dbReference type="Google" id="ProtNLM"/>
    </source>
</evidence>
<dbReference type="PANTHER" id="PTHR34153:SF2">
    <property type="entry name" value="SI:CH211-262H13.3-RELATED"/>
    <property type="match status" value="1"/>
</dbReference>
<evidence type="ECO:0000256" key="1">
    <source>
        <dbReference type="SAM" id="MobiDB-lite"/>
    </source>
</evidence>
<organism evidence="3">
    <name type="scientific">Harpegnathos saltator</name>
    <name type="common">Jerdon's jumping ant</name>
    <dbReference type="NCBI Taxonomy" id="610380"/>
    <lineage>
        <taxon>Eukaryota</taxon>
        <taxon>Metazoa</taxon>
        <taxon>Ecdysozoa</taxon>
        <taxon>Arthropoda</taxon>
        <taxon>Hexapoda</taxon>
        <taxon>Insecta</taxon>
        <taxon>Pterygota</taxon>
        <taxon>Neoptera</taxon>
        <taxon>Endopterygota</taxon>
        <taxon>Hymenoptera</taxon>
        <taxon>Apocrita</taxon>
        <taxon>Aculeata</taxon>
        <taxon>Formicoidea</taxon>
        <taxon>Formicidae</taxon>
        <taxon>Ponerinae</taxon>
        <taxon>Ponerini</taxon>
        <taxon>Harpegnathos</taxon>
    </lineage>
</organism>
<evidence type="ECO:0000313" key="2">
    <source>
        <dbReference type="EMBL" id="EFN78043.1"/>
    </source>
</evidence>
<feature type="compositionally biased region" description="Basic and acidic residues" evidence="1">
    <location>
        <begin position="102"/>
        <end position="112"/>
    </location>
</feature>
<dbReference type="OMA" id="LPMQKET"/>
<protein>
    <recommendedName>
        <fullName evidence="4">DUF4806 domain-containing protein</fullName>
    </recommendedName>
</protein>
<dbReference type="Proteomes" id="UP000008237">
    <property type="component" value="Unassembled WGS sequence"/>
</dbReference>
<dbReference type="InParanoid" id="E2C1Y7"/>
<feature type="region of interest" description="Disordered" evidence="1">
    <location>
        <begin position="1"/>
        <end position="21"/>
    </location>
</feature>
<accession>E2C1Y7</accession>
<evidence type="ECO:0000313" key="3">
    <source>
        <dbReference type="Proteomes" id="UP000008237"/>
    </source>
</evidence>
<dbReference type="AlphaFoldDB" id="E2C1Y7"/>
<name>E2C1Y7_HARSA</name>
<dbReference type="EMBL" id="GL452025">
    <property type="protein sequence ID" value="EFN78043.1"/>
    <property type="molecule type" value="Genomic_DNA"/>
</dbReference>
<proteinExistence type="predicted"/>
<dbReference type="PANTHER" id="PTHR34153">
    <property type="entry name" value="SI:CH211-262H13.3-RELATED-RELATED"/>
    <property type="match status" value="1"/>
</dbReference>
<sequence length="315" mass="37618">MDHAQRKLPMQKETTNTSKVEERLSRIEERQRNVEVMIKKIEEKQQKILKCVQERHSVPRKPHGLPITTLQEIDAFENQDEQYYSEALQNVIQAVGNQQQRGHQEQTMDHAQRKLPMQKETTNTSKVEERLSRIEERQRNVEVMIKKIEEKQQKILKCVQERHSVPRKPHGLPITTLQEIDAFENQDEQYYSEAVTYFHYVGGFNLKEATQLCLKEAVSDALTTFFTWFGREEGRRALCNTRLARVIYDAICRNRHFDKLMRSEFQKQMREALRIAKERYRQRMRGPRPIVTRNRADENFWNNEEEEENMEEPGT</sequence>
<keyword evidence="3" id="KW-1185">Reference proteome</keyword>
<dbReference type="OrthoDB" id="7553767at2759"/>
<reference evidence="2 3" key="1">
    <citation type="journal article" date="2010" name="Science">
        <title>Genomic comparison of the ants Camponotus floridanus and Harpegnathos saltator.</title>
        <authorList>
            <person name="Bonasio R."/>
            <person name="Zhang G."/>
            <person name="Ye C."/>
            <person name="Mutti N.S."/>
            <person name="Fang X."/>
            <person name="Qin N."/>
            <person name="Donahue G."/>
            <person name="Yang P."/>
            <person name="Li Q."/>
            <person name="Li C."/>
            <person name="Zhang P."/>
            <person name="Huang Z."/>
            <person name="Berger S.L."/>
            <person name="Reinberg D."/>
            <person name="Wang J."/>
            <person name="Liebig J."/>
        </authorList>
    </citation>
    <scope>NUCLEOTIDE SEQUENCE [LARGE SCALE GENOMIC DNA]</scope>
    <source>
        <strain evidence="2 3">R22 G/1</strain>
    </source>
</reference>
<feature type="region of interest" description="Disordered" evidence="1">
    <location>
        <begin position="99"/>
        <end position="128"/>
    </location>
</feature>
<gene>
    <name evidence="2" type="ORF">EAI_04506</name>
</gene>